<keyword evidence="3" id="KW-1185">Reference proteome</keyword>
<dbReference type="Proteomes" id="UP001175226">
    <property type="component" value="Unassembled WGS sequence"/>
</dbReference>
<name>A0AA39MFE6_9AGAR</name>
<accession>A0AA39MFE6</accession>
<dbReference type="AlphaFoldDB" id="A0AA39MFE6"/>
<evidence type="ECO:0000313" key="2">
    <source>
        <dbReference type="EMBL" id="KAK0432272.1"/>
    </source>
</evidence>
<comment type="caution">
    <text evidence="2">The sequence shown here is derived from an EMBL/GenBank/DDBJ whole genome shotgun (WGS) entry which is preliminary data.</text>
</comment>
<feature type="region of interest" description="Disordered" evidence="1">
    <location>
        <begin position="248"/>
        <end position="278"/>
    </location>
</feature>
<proteinExistence type="predicted"/>
<evidence type="ECO:0000313" key="3">
    <source>
        <dbReference type="Proteomes" id="UP001175226"/>
    </source>
</evidence>
<organism evidence="2 3">
    <name type="scientific">Armillaria borealis</name>
    <dbReference type="NCBI Taxonomy" id="47425"/>
    <lineage>
        <taxon>Eukaryota</taxon>
        <taxon>Fungi</taxon>
        <taxon>Dikarya</taxon>
        <taxon>Basidiomycota</taxon>
        <taxon>Agaricomycotina</taxon>
        <taxon>Agaricomycetes</taxon>
        <taxon>Agaricomycetidae</taxon>
        <taxon>Agaricales</taxon>
        <taxon>Marasmiineae</taxon>
        <taxon>Physalacriaceae</taxon>
        <taxon>Armillaria</taxon>
    </lineage>
</organism>
<gene>
    <name evidence="2" type="ORF">EV421DRAFT_1742458</name>
</gene>
<protein>
    <submittedName>
        <fullName evidence="2">Uncharacterized protein</fullName>
    </submittedName>
</protein>
<evidence type="ECO:0000256" key="1">
    <source>
        <dbReference type="SAM" id="MobiDB-lite"/>
    </source>
</evidence>
<sequence>MDDRHASPRARCSDGSHPDDYWHAEQMALPLHTRPFSVAVHQPYSVPTFDRQDCLTEFLSITVAHAHALDIEDAVGRRSTLVKGGGVWSPSLLENLSSTSTRHLPFKVLEFAALRAWIRGTSYSFTSQFTFFSLPPLKIANDGKENPATCAGPSGVEYEIGAENTVPLASVLPIRLLDMRNAPGSSPGGEIACGFAPDLRFDTMAAERAKVLTAAWMSGNAASIRSIRTESPVGLQGGERYWKEEEIEGTPVPPAHRPFTSTYGSELPTLLPSSGTAM</sequence>
<reference evidence="2" key="1">
    <citation type="submission" date="2023-06" db="EMBL/GenBank/DDBJ databases">
        <authorList>
            <consortium name="Lawrence Berkeley National Laboratory"/>
            <person name="Ahrendt S."/>
            <person name="Sahu N."/>
            <person name="Indic B."/>
            <person name="Wong-Bajracharya J."/>
            <person name="Merenyi Z."/>
            <person name="Ke H.-M."/>
            <person name="Monk M."/>
            <person name="Kocsube S."/>
            <person name="Drula E."/>
            <person name="Lipzen A."/>
            <person name="Balint B."/>
            <person name="Henrissat B."/>
            <person name="Andreopoulos B."/>
            <person name="Martin F.M."/>
            <person name="Harder C.B."/>
            <person name="Rigling D."/>
            <person name="Ford K.L."/>
            <person name="Foster G.D."/>
            <person name="Pangilinan J."/>
            <person name="Papanicolaou A."/>
            <person name="Barry K."/>
            <person name="LaButti K."/>
            <person name="Viragh M."/>
            <person name="Koriabine M."/>
            <person name="Yan M."/>
            <person name="Riley R."/>
            <person name="Champramary S."/>
            <person name="Plett K.L."/>
            <person name="Tsai I.J."/>
            <person name="Slot J."/>
            <person name="Sipos G."/>
            <person name="Plett J."/>
            <person name="Nagy L.G."/>
            <person name="Grigoriev I.V."/>
        </authorList>
    </citation>
    <scope>NUCLEOTIDE SEQUENCE</scope>
    <source>
        <strain evidence="2">FPL87.14</strain>
    </source>
</reference>
<dbReference type="EMBL" id="JAUEPT010000097">
    <property type="protein sequence ID" value="KAK0432272.1"/>
    <property type="molecule type" value="Genomic_DNA"/>
</dbReference>